<dbReference type="InterPro" id="IPR000182">
    <property type="entry name" value="GNAT_dom"/>
</dbReference>
<dbReference type="PANTHER" id="PTHR43792:SF1">
    <property type="entry name" value="N-ACETYLTRANSFERASE DOMAIN-CONTAINING PROTEIN"/>
    <property type="match status" value="1"/>
</dbReference>
<dbReference type="InterPro" id="IPR051531">
    <property type="entry name" value="N-acetyltransferase"/>
</dbReference>
<dbReference type="PROSITE" id="PS51186">
    <property type="entry name" value="GNAT"/>
    <property type="match status" value="1"/>
</dbReference>
<dbReference type="EMBL" id="JAHKRT010000002">
    <property type="protein sequence ID" value="MBU3077009.1"/>
    <property type="molecule type" value="Genomic_DNA"/>
</dbReference>
<sequence length="188" mass="20453">MSGPTLLTPRLLLRLPEAGDFEPWAAFAADAETMRFLGGAMSRTEAWRNICTVAGAWSIRGFGMFSVIERASGRWIGRIGPWQPVGWPGTEIGWGLARAFCGQGYALEAARATMDYAVDVLGWRHIIHTIDPDNAASIRLAERLGSRHEGPTRMPAPFADRRIDLWGQSAAAWRSARAAQAATDSSVG</sequence>
<name>A0ABS6BFD3_9SPHN</name>
<dbReference type="Proteomes" id="UP000776276">
    <property type="component" value="Unassembled WGS sequence"/>
</dbReference>
<evidence type="ECO:0000313" key="3">
    <source>
        <dbReference type="Proteomes" id="UP000776276"/>
    </source>
</evidence>
<accession>A0ABS6BFD3</accession>
<gene>
    <name evidence="2" type="ORF">KOF26_03950</name>
</gene>
<keyword evidence="3" id="KW-1185">Reference proteome</keyword>
<comment type="caution">
    <text evidence="2">The sequence shown here is derived from an EMBL/GenBank/DDBJ whole genome shotgun (WGS) entry which is preliminary data.</text>
</comment>
<organism evidence="2 3">
    <name type="scientific">Sphingomonas quercus</name>
    <dbReference type="NCBI Taxonomy" id="2842451"/>
    <lineage>
        <taxon>Bacteria</taxon>
        <taxon>Pseudomonadati</taxon>
        <taxon>Pseudomonadota</taxon>
        <taxon>Alphaproteobacteria</taxon>
        <taxon>Sphingomonadales</taxon>
        <taxon>Sphingomonadaceae</taxon>
        <taxon>Sphingomonas</taxon>
    </lineage>
</organism>
<dbReference type="Pfam" id="PF13302">
    <property type="entry name" value="Acetyltransf_3"/>
    <property type="match status" value="1"/>
</dbReference>
<dbReference type="PANTHER" id="PTHR43792">
    <property type="entry name" value="GNAT FAMILY, PUTATIVE (AFU_ORTHOLOGUE AFUA_3G00765)-RELATED-RELATED"/>
    <property type="match status" value="1"/>
</dbReference>
<proteinExistence type="predicted"/>
<protein>
    <submittedName>
        <fullName evidence="2">GNAT family N-acetyltransferase</fullName>
    </submittedName>
</protein>
<reference evidence="2 3" key="1">
    <citation type="submission" date="2021-06" db="EMBL/GenBank/DDBJ databases">
        <title>Sphingomonas sp. XMGL2, whole genome shotgun sequencing project.</title>
        <authorList>
            <person name="Zhao G."/>
            <person name="Shen L."/>
        </authorList>
    </citation>
    <scope>NUCLEOTIDE SEQUENCE [LARGE SCALE GENOMIC DNA]</scope>
    <source>
        <strain evidence="2 3">XMGL2</strain>
    </source>
</reference>
<evidence type="ECO:0000259" key="1">
    <source>
        <dbReference type="PROSITE" id="PS51186"/>
    </source>
</evidence>
<evidence type="ECO:0000313" key="2">
    <source>
        <dbReference type="EMBL" id="MBU3077009.1"/>
    </source>
</evidence>
<feature type="domain" description="N-acetyltransferase" evidence="1">
    <location>
        <begin position="11"/>
        <end position="164"/>
    </location>
</feature>
<dbReference type="RefSeq" id="WP_216321657.1">
    <property type="nucleotide sequence ID" value="NZ_JAHKRT010000002.1"/>
</dbReference>